<dbReference type="AlphaFoldDB" id="A0AA90NM97"/>
<evidence type="ECO:0000313" key="3">
    <source>
        <dbReference type="Proteomes" id="UP001178148"/>
    </source>
</evidence>
<comment type="caution">
    <text evidence="2">The sequence shown here is derived from an EMBL/GenBank/DDBJ whole genome shotgun (WGS) entry which is preliminary data.</text>
</comment>
<protein>
    <submittedName>
        <fullName evidence="2">Uncharacterized protein</fullName>
    </submittedName>
</protein>
<name>A0AA90NM97_9GAMM</name>
<reference evidence="2 3" key="1">
    <citation type="journal article" date="2023" name="bioRxiv">
        <title>An intranuclear bacterial parasite of deep-sea mussels expresses apoptosis inhibitors acquired from its host.</title>
        <authorList>
            <person name="Gonzalez Porras M.A."/>
            <person name="Assie A."/>
            <person name="Tietjen M."/>
            <person name="Violette M."/>
            <person name="Kleiner M."/>
            <person name="Gruber-Vodicka H."/>
            <person name="Dubilier N."/>
            <person name="Leisch N."/>
        </authorList>
    </citation>
    <scope>NUCLEOTIDE SEQUENCE [LARGE SCALE GENOMIC DNA]</scope>
    <source>
        <strain evidence="2">IAP13</strain>
    </source>
</reference>
<gene>
    <name evidence="2" type="ORF">QS748_09530</name>
</gene>
<organism evidence="2 3">
    <name type="scientific">Candidatus Endonucleibacter bathymodioli</name>
    <dbReference type="NCBI Taxonomy" id="539814"/>
    <lineage>
        <taxon>Bacteria</taxon>
        <taxon>Pseudomonadati</taxon>
        <taxon>Pseudomonadota</taxon>
        <taxon>Gammaproteobacteria</taxon>
        <taxon>Oceanospirillales</taxon>
        <taxon>Endozoicomonadaceae</taxon>
        <taxon>Candidatus Endonucleibacter</taxon>
    </lineage>
</organism>
<accession>A0AA90NM97</accession>
<feature type="region of interest" description="Disordered" evidence="1">
    <location>
        <begin position="45"/>
        <end position="64"/>
    </location>
</feature>
<dbReference type="EMBL" id="JASXSV010000014">
    <property type="protein sequence ID" value="MDP0589403.1"/>
    <property type="molecule type" value="Genomic_DNA"/>
</dbReference>
<keyword evidence="3" id="KW-1185">Reference proteome</keyword>
<evidence type="ECO:0000256" key="1">
    <source>
        <dbReference type="SAM" id="MobiDB-lite"/>
    </source>
</evidence>
<sequence length="64" mass="6694">MVGLFAGDGILENVSIINSNITEFNASEFHLGGIVGYGNGYGDRTSDSSNGSHSFKNLISINAN</sequence>
<evidence type="ECO:0000313" key="2">
    <source>
        <dbReference type="EMBL" id="MDP0589403.1"/>
    </source>
</evidence>
<feature type="compositionally biased region" description="Polar residues" evidence="1">
    <location>
        <begin position="47"/>
        <end position="64"/>
    </location>
</feature>
<proteinExistence type="predicted"/>
<dbReference type="Proteomes" id="UP001178148">
    <property type="component" value="Unassembled WGS sequence"/>
</dbReference>